<gene>
    <name evidence="4" type="ORF">IW261DRAFT_1684451</name>
</gene>
<dbReference type="InterPro" id="IPR036291">
    <property type="entry name" value="NAD(P)-bd_dom_sf"/>
</dbReference>
<dbReference type="GO" id="GO:0016491">
    <property type="term" value="F:oxidoreductase activity"/>
    <property type="evidence" value="ECO:0007669"/>
    <property type="project" value="UniProtKB-KW"/>
</dbReference>
<evidence type="ECO:0000313" key="5">
    <source>
        <dbReference type="Proteomes" id="UP001175227"/>
    </source>
</evidence>
<sequence>MPDTLHNLGAFSKQAWFSGKLGKEVVKELLIHDAQVYLAAWNPEKTEGVIKELTEATGKTAVFLGLDLGDLKSVKATTEGFLSGVTMVPHDMFSVQGYDYHVGVNVLGHFYLTKLLLPALLPIEGKRQVLTTSSSATYLPLGDKILFDTLKNGPARKRKSPTYLYFQSKAVGSIRYIDIHVYPLIVDQATRYLRWNWRRGTGMGVNGSPEVSSDRKSHIAFEGSEFIKERLNASSG</sequence>
<dbReference type="SUPFAM" id="SSF51735">
    <property type="entry name" value="NAD(P)-binding Rossmann-fold domains"/>
    <property type="match status" value="1"/>
</dbReference>
<evidence type="ECO:0000256" key="1">
    <source>
        <dbReference type="ARBA" id="ARBA00006484"/>
    </source>
</evidence>
<comment type="caution">
    <text evidence="4">The sequence shown here is derived from an EMBL/GenBank/DDBJ whole genome shotgun (WGS) entry which is preliminary data.</text>
</comment>
<keyword evidence="3" id="KW-0560">Oxidoreductase</keyword>
<organism evidence="4 5">
    <name type="scientific">Armillaria novae-zelandiae</name>
    <dbReference type="NCBI Taxonomy" id="153914"/>
    <lineage>
        <taxon>Eukaryota</taxon>
        <taxon>Fungi</taxon>
        <taxon>Dikarya</taxon>
        <taxon>Basidiomycota</taxon>
        <taxon>Agaricomycotina</taxon>
        <taxon>Agaricomycetes</taxon>
        <taxon>Agaricomycetidae</taxon>
        <taxon>Agaricales</taxon>
        <taxon>Marasmiineae</taxon>
        <taxon>Physalacriaceae</taxon>
        <taxon>Armillaria</taxon>
    </lineage>
</organism>
<evidence type="ECO:0008006" key="6">
    <source>
        <dbReference type="Google" id="ProtNLM"/>
    </source>
</evidence>
<reference evidence="4" key="1">
    <citation type="submission" date="2023-06" db="EMBL/GenBank/DDBJ databases">
        <authorList>
            <consortium name="Lawrence Berkeley National Laboratory"/>
            <person name="Ahrendt S."/>
            <person name="Sahu N."/>
            <person name="Indic B."/>
            <person name="Wong-Bajracharya J."/>
            <person name="Merenyi Z."/>
            <person name="Ke H.-M."/>
            <person name="Monk M."/>
            <person name="Kocsube S."/>
            <person name="Drula E."/>
            <person name="Lipzen A."/>
            <person name="Balint B."/>
            <person name="Henrissat B."/>
            <person name="Andreopoulos B."/>
            <person name="Martin F.M."/>
            <person name="Harder C.B."/>
            <person name="Rigling D."/>
            <person name="Ford K.L."/>
            <person name="Foster G.D."/>
            <person name="Pangilinan J."/>
            <person name="Papanicolaou A."/>
            <person name="Barry K."/>
            <person name="LaButti K."/>
            <person name="Viragh M."/>
            <person name="Koriabine M."/>
            <person name="Yan M."/>
            <person name="Riley R."/>
            <person name="Champramary S."/>
            <person name="Plett K.L."/>
            <person name="Tsai I.J."/>
            <person name="Slot J."/>
            <person name="Sipos G."/>
            <person name="Plett J."/>
            <person name="Nagy L.G."/>
            <person name="Grigoriev I.V."/>
        </authorList>
    </citation>
    <scope>NUCLEOTIDE SEQUENCE</scope>
    <source>
        <strain evidence="4">ICMP 16352</strain>
    </source>
</reference>
<accession>A0AA39PAR4</accession>
<keyword evidence="5" id="KW-1185">Reference proteome</keyword>
<dbReference type="Gene3D" id="3.40.50.720">
    <property type="entry name" value="NAD(P)-binding Rossmann-like Domain"/>
    <property type="match status" value="1"/>
</dbReference>
<dbReference type="InterPro" id="IPR002347">
    <property type="entry name" value="SDR_fam"/>
</dbReference>
<dbReference type="PANTHER" id="PTHR24320">
    <property type="entry name" value="RETINOL DEHYDROGENASE"/>
    <property type="match status" value="1"/>
</dbReference>
<dbReference type="AlphaFoldDB" id="A0AA39PAR4"/>
<comment type="similarity">
    <text evidence="1">Belongs to the short-chain dehydrogenases/reductases (SDR) family.</text>
</comment>
<dbReference type="Pfam" id="PF00106">
    <property type="entry name" value="adh_short"/>
    <property type="match status" value="1"/>
</dbReference>
<dbReference type="Proteomes" id="UP001175227">
    <property type="component" value="Unassembled WGS sequence"/>
</dbReference>
<proteinExistence type="inferred from homology"/>
<keyword evidence="2" id="KW-0521">NADP</keyword>
<evidence type="ECO:0000313" key="4">
    <source>
        <dbReference type="EMBL" id="KAK0480579.1"/>
    </source>
</evidence>
<evidence type="ECO:0000256" key="3">
    <source>
        <dbReference type="ARBA" id="ARBA00023002"/>
    </source>
</evidence>
<dbReference type="PANTHER" id="PTHR24320:SF282">
    <property type="entry name" value="WW DOMAIN-CONTAINING OXIDOREDUCTASE"/>
    <property type="match status" value="1"/>
</dbReference>
<name>A0AA39PAR4_9AGAR</name>
<evidence type="ECO:0000256" key="2">
    <source>
        <dbReference type="ARBA" id="ARBA00022857"/>
    </source>
</evidence>
<dbReference type="EMBL" id="JAUEPR010000009">
    <property type="protein sequence ID" value="KAK0480579.1"/>
    <property type="molecule type" value="Genomic_DNA"/>
</dbReference>
<protein>
    <recommendedName>
        <fullName evidence="6">NAD(P)-binding protein</fullName>
    </recommendedName>
</protein>